<evidence type="ECO:0000313" key="1">
    <source>
        <dbReference type="EMBL" id="GFH29427.1"/>
    </source>
</evidence>
<sequence>MLLQPAAFAKQLQPYKTLSEPAGAVLLRGGRVPQRTLLKLLQPHQQDLAGVLWGQLPMPTSPSAHLTYTHLNACFPSASPQLLLTTWGRLHPREWVNSARLTTVSKSVLKADPSVSIADPSVLTADMTVLTADPSVLKVGGCGVVEVTAHMSAAVTV</sequence>
<dbReference type="Proteomes" id="UP000485058">
    <property type="component" value="Unassembled WGS sequence"/>
</dbReference>
<dbReference type="EMBL" id="BLLF01004338">
    <property type="protein sequence ID" value="GFH29427.1"/>
    <property type="molecule type" value="Genomic_DNA"/>
</dbReference>
<keyword evidence="2" id="KW-1185">Reference proteome</keyword>
<comment type="caution">
    <text evidence="1">The sequence shown here is derived from an EMBL/GenBank/DDBJ whole genome shotgun (WGS) entry which is preliminary data.</text>
</comment>
<name>A0A6A0AC10_HAELA</name>
<organism evidence="1 2">
    <name type="scientific">Haematococcus lacustris</name>
    <name type="common">Green alga</name>
    <name type="synonym">Haematococcus pluvialis</name>
    <dbReference type="NCBI Taxonomy" id="44745"/>
    <lineage>
        <taxon>Eukaryota</taxon>
        <taxon>Viridiplantae</taxon>
        <taxon>Chlorophyta</taxon>
        <taxon>core chlorophytes</taxon>
        <taxon>Chlorophyceae</taxon>
        <taxon>CS clade</taxon>
        <taxon>Chlamydomonadales</taxon>
        <taxon>Haematococcaceae</taxon>
        <taxon>Haematococcus</taxon>
    </lineage>
</organism>
<reference evidence="1 2" key="1">
    <citation type="submission" date="2020-02" db="EMBL/GenBank/DDBJ databases">
        <title>Draft genome sequence of Haematococcus lacustris strain NIES-144.</title>
        <authorList>
            <person name="Morimoto D."/>
            <person name="Nakagawa S."/>
            <person name="Yoshida T."/>
            <person name="Sawayama S."/>
        </authorList>
    </citation>
    <scope>NUCLEOTIDE SEQUENCE [LARGE SCALE GENOMIC DNA]</scope>
    <source>
        <strain evidence="1 2">NIES-144</strain>
    </source>
</reference>
<evidence type="ECO:0000313" key="2">
    <source>
        <dbReference type="Proteomes" id="UP000485058"/>
    </source>
</evidence>
<dbReference type="AlphaFoldDB" id="A0A6A0AC10"/>
<gene>
    <name evidence="1" type="ORF">HaLaN_28077</name>
</gene>
<proteinExistence type="predicted"/>
<protein>
    <submittedName>
        <fullName evidence="1">Uncharacterized protein</fullName>
    </submittedName>
</protein>
<accession>A0A6A0AC10</accession>